<name>A0A516KEX6_9BACI</name>
<dbReference type="PROSITE" id="PS51464">
    <property type="entry name" value="SIS"/>
    <property type="match status" value="1"/>
</dbReference>
<comment type="subunit">
    <text evidence="3">Homodimer.</text>
</comment>
<keyword evidence="6" id="KW-1185">Reference proteome</keyword>
<comment type="catalytic activity">
    <reaction evidence="3">
        <text>N-acetyl-D-muramate 6-phosphate + H2O = N-acetyl-D-glucosamine 6-phosphate + (R)-lactate</text>
        <dbReference type="Rhea" id="RHEA:26410"/>
        <dbReference type="ChEBI" id="CHEBI:15377"/>
        <dbReference type="ChEBI" id="CHEBI:16004"/>
        <dbReference type="ChEBI" id="CHEBI:57513"/>
        <dbReference type="ChEBI" id="CHEBI:58722"/>
        <dbReference type="EC" id="4.2.1.126"/>
    </reaction>
</comment>
<dbReference type="Proteomes" id="UP000315215">
    <property type="component" value="Chromosome"/>
</dbReference>
<dbReference type="Gene3D" id="1.10.8.1080">
    <property type="match status" value="1"/>
</dbReference>
<keyword evidence="1 3" id="KW-0456">Lyase</keyword>
<dbReference type="NCBIfam" id="TIGR00274">
    <property type="entry name" value="N-acetylmuramic acid 6-phosphate etherase"/>
    <property type="match status" value="1"/>
</dbReference>
<evidence type="ECO:0000256" key="1">
    <source>
        <dbReference type="ARBA" id="ARBA00023239"/>
    </source>
</evidence>
<proteinExistence type="inferred from homology"/>
<dbReference type="InterPro" id="IPR040190">
    <property type="entry name" value="MURQ/GCKR"/>
</dbReference>
<dbReference type="GO" id="GO:0097173">
    <property type="term" value="P:N-acetylmuramic acid catabolic process"/>
    <property type="evidence" value="ECO:0007669"/>
    <property type="project" value="UniProtKB-UniPathway"/>
</dbReference>
<gene>
    <name evidence="3 5" type="primary">murQ</name>
    <name evidence="5" type="ORF">FN924_07100</name>
</gene>
<dbReference type="KEGG" id="aqt:FN924_07100"/>
<dbReference type="CDD" id="cd05007">
    <property type="entry name" value="SIS_Etherase"/>
    <property type="match status" value="1"/>
</dbReference>
<comment type="pathway">
    <text evidence="3">Amino-sugar metabolism; N-acetylmuramate degradation.</text>
</comment>
<dbReference type="RefSeq" id="WP_143893052.1">
    <property type="nucleotide sequence ID" value="NZ_CP041666.1"/>
</dbReference>
<feature type="domain" description="SIS" evidence="4">
    <location>
        <begin position="54"/>
        <end position="217"/>
    </location>
</feature>
<dbReference type="GO" id="GO:0016803">
    <property type="term" value="F:ether hydrolase activity"/>
    <property type="evidence" value="ECO:0007669"/>
    <property type="project" value="TreeGrafter"/>
</dbReference>
<evidence type="ECO:0000256" key="3">
    <source>
        <dbReference type="HAMAP-Rule" id="MF_00068"/>
    </source>
</evidence>
<organism evidence="5 6">
    <name type="scientific">Radiobacillus deserti</name>
    <dbReference type="NCBI Taxonomy" id="2594883"/>
    <lineage>
        <taxon>Bacteria</taxon>
        <taxon>Bacillati</taxon>
        <taxon>Bacillota</taxon>
        <taxon>Bacilli</taxon>
        <taxon>Bacillales</taxon>
        <taxon>Bacillaceae</taxon>
        <taxon>Radiobacillus</taxon>
    </lineage>
</organism>
<dbReference type="OrthoDB" id="9813395at2"/>
<dbReference type="Gene3D" id="3.40.50.10490">
    <property type="entry name" value="Glucose-6-phosphate isomerase like protein, domain 1"/>
    <property type="match status" value="2"/>
</dbReference>
<dbReference type="Pfam" id="PF14555">
    <property type="entry name" value="UBA_4"/>
    <property type="match status" value="1"/>
</dbReference>
<dbReference type="InterPro" id="IPR005488">
    <property type="entry name" value="Etherase_MurQ"/>
</dbReference>
<reference evidence="5 6" key="1">
    <citation type="submission" date="2019-07" db="EMBL/GenBank/DDBJ databases">
        <authorList>
            <person name="Li J."/>
        </authorList>
    </citation>
    <scope>NUCLEOTIDE SEQUENCE [LARGE SCALE GENOMIC DNA]</scope>
    <source>
        <strain evidence="5 6">TKL69</strain>
    </source>
</reference>
<dbReference type="EMBL" id="CP041666">
    <property type="protein sequence ID" value="QDP39953.1"/>
    <property type="molecule type" value="Genomic_DNA"/>
</dbReference>
<feature type="active site" description="Proton donor" evidence="3">
    <location>
        <position position="82"/>
    </location>
</feature>
<feature type="active site" evidence="3">
    <location>
        <position position="113"/>
    </location>
</feature>
<evidence type="ECO:0000313" key="6">
    <source>
        <dbReference type="Proteomes" id="UP000315215"/>
    </source>
</evidence>
<dbReference type="AlphaFoldDB" id="A0A516KEX6"/>
<dbReference type="GO" id="GO:0097367">
    <property type="term" value="F:carbohydrate derivative binding"/>
    <property type="evidence" value="ECO:0007669"/>
    <property type="project" value="InterPro"/>
</dbReference>
<dbReference type="NCBIfam" id="NF003915">
    <property type="entry name" value="PRK05441.1"/>
    <property type="match status" value="1"/>
</dbReference>
<dbReference type="GO" id="GO:0009254">
    <property type="term" value="P:peptidoglycan turnover"/>
    <property type="evidence" value="ECO:0007669"/>
    <property type="project" value="TreeGrafter"/>
</dbReference>
<evidence type="ECO:0000259" key="4">
    <source>
        <dbReference type="PROSITE" id="PS51464"/>
    </source>
</evidence>
<dbReference type="NCBIfam" id="NF009222">
    <property type="entry name" value="PRK12570.1"/>
    <property type="match status" value="1"/>
</dbReference>
<dbReference type="HAMAP" id="MF_00068">
    <property type="entry name" value="MurQ"/>
    <property type="match status" value="1"/>
</dbReference>
<dbReference type="SUPFAM" id="SSF53697">
    <property type="entry name" value="SIS domain"/>
    <property type="match status" value="1"/>
</dbReference>
<dbReference type="EC" id="4.2.1.126" evidence="3"/>
<sequence length="305" mass="33195">MSDRRITETVNPNSISIDEMSSTDIVALMLEEDKAIYTGLKSITSTIAAGIDLIVEQWKQGGRVFVVGAGTSGRIGILDAAELGPTFSIAQERWMGFIAGGYEAMWKPLEQHEDDEHKSVEELKNQQFSNNDVLIGLTASGTTPYVLTALSYANDIGARTISVSCNHQTRSSALSECGIEAVVGPEVIKGSTRLKAGTAQKMVMNMLSTGAMIRLGKVYQNQMVDMQLINKKLVVRAEQTLAEITDISEAEASTLLRDSDYDLKVAIFKKITNSTLEEANQQLSNANGHLKNAINHFYTNKGIGE</sequence>
<dbReference type="FunFam" id="3.40.50.10490:FF:000014">
    <property type="entry name" value="N-acetylmuramic acid 6-phosphate etherase"/>
    <property type="match status" value="1"/>
</dbReference>
<comment type="function">
    <text evidence="3">Specifically catalyzes the cleavage of the D-lactyl ether substituent of MurNAc 6-phosphate, producing GlcNAc 6-phosphate and D-lactate.</text>
</comment>
<comment type="similarity">
    <text evidence="3">Belongs to the GCKR-like family. MurNAc-6-P etherase subfamily.</text>
</comment>
<comment type="miscellaneous">
    <text evidence="3">A lyase-type mechanism (elimination/hydration) is suggested for the cleavage of the lactyl ether bond of MurNAc 6-phosphate, with the formation of an alpha,beta-unsaturated aldehyde intermediate with (E)-stereochemistry, followed by the syn addition of water to give product.</text>
</comment>
<accession>A0A516KEX6</accession>
<dbReference type="GO" id="GO:0046348">
    <property type="term" value="P:amino sugar catabolic process"/>
    <property type="evidence" value="ECO:0007669"/>
    <property type="project" value="InterPro"/>
</dbReference>
<keyword evidence="2 3" id="KW-0119">Carbohydrate metabolism</keyword>
<protein>
    <recommendedName>
        <fullName evidence="3">N-acetylmuramic acid 6-phosphate etherase</fullName>
        <shortName evidence="3">MurNAc-6-P etherase</shortName>
        <ecNumber evidence="3">4.2.1.126</ecNumber>
    </recommendedName>
    <alternativeName>
        <fullName evidence="3">N-acetylmuramic acid 6-phosphate hydrolase</fullName>
    </alternativeName>
    <alternativeName>
        <fullName evidence="3">N-acetylmuramic acid 6-phosphate lyase</fullName>
    </alternativeName>
</protein>
<dbReference type="PANTHER" id="PTHR10088">
    <property type="entry name" value="GLUCOKINASE REGULATORY PROTEIN"/>
    <property type="match status" value="1"/>
</dbReference>
<dbReference type="GO" id="GO:0016835">
    <property type="term" value="F:carbon-oxygen lyase activity"/>
    <property type="evidence" value="ECO:0007669"/>
    <property type="project" value="UniProtKB-UniRule"/>
</dbReference>
<dbReference type="InterPro" id="IPR046348">
    <property type="entry name" value="SIS_dom_sf"/>
</dbReference>
<dbReference type="InterPro" id="IPR001347">
    <property type="entry name" value="SIS_dom"/>
</dbReference>
<dbReference type="PANTHER" id="PTHR10088:SF4">
    <property type="entry name" value="GLUCOKINASE REGULATORY PROTEIN"/>
    <property type="match status" value="1"/>
</dbReference>
<dbReference type="UniPathway" id="UPA00342"/>
<evidence type="ECO:0000313" key="5">
    <source>
        <dbReference type="EMBL" id="QDP39953.1"/>
    </source>
</evidence>
<evidence type="ECO:0000256" key="2">
    <source>
        <dbReference type="ARBA" id="ARBA00023277"/>
    </source>
</evidence>
<dbReference type="CDD" id="cd14273">
    <property type="entry name" value="UBA_TAP-C_like"/>
    <property type="match status" value="1"/>
</dbReference>
<dbReference type="Pfam" id="PF22645">
    <property type="entry name" value="GKRP_SIS_N"/>
    <property type="match status" value="1"/>
</dbReference>